<proteinExistence type="predicted"/>
<accession>A0A6S6TTS9</accession>
<sequence length="34" mass="3854">MDVLCLKNTFLETIIESCNVNKVDLSQPMKAELI</sequence>
<protein>
    <submittedName>
        <fullName evidence="1">Uncharacterized protein</fullName>
    </submittedName>
</protein>
<dbReference type="AlphaFoldDB" id="A0A6S6TTS9"/>
<organism evidence="1">
    <name type="scientific">uncultured Sulfurovum sp</name>
    <dbReference type="NCBI Taxonomy" id="269237"/>
    <lineage>
        <taxon>Bacteria</taxon>
        <taxon>Pseudomonadati</taxon>
        <taxon>Campylobacterota</taxon>
        <taxon>Epsilonproteobacteria</taxon>
        <taxon>Campylobacterales</taxon>
        <taxon>Sulfurovaceae</taxon>
        <taxon>Sulfurovum</taxon>
        <taxon>environmental samples</taxon>
    </lineage>
</organism>
<reference evidence="1" key="1">
    <citation type="submission" date="2020-01" db="EMBL/GenBank/DDBJ databases">
        <authorList>
            <person name="Meier V. D."/>
            <person name="Meier V D."/>
        </authorList>
    </citation>
    <scope>NUCLEOTIDE SEQUENCE</scope>
    <source>
        <strain evidence="1">HLG_WM_MAG_05</strain>
    </source>
</reference>
<name>A0A6S6TTS9_9BACT</name>
<gene>
    <name evidence="1" type="ORF">HELGO_WM6198</name>
</gene>
<evidence type="ECO:0000313" key="1">
    <source>
        <dbReference type="EMBL" id="CAA6824152.1"/>
    </source>
</evidence>
<dbReference type="EMBL" id="CACVAU010000072">
    <property type="protein sequence ID" value="CAA6824152.1"/>
    <property type="molecule type" value="Genomic_DNA"/>
</dbReference>